<name>A0A4R1B988_9BACT</name>
<dbReference type="RefSeq" id="WP_131449975.1">
    <property type="nucleotide sequence ID" value="NZ_SJZI01000046.1"/>
</dbReference>
<dbReference type="InterPro" id="IPR000595">
    <property type="entry name" value="cNMP-bd_dom"/>
</dbReference>
<dbReference type="OrthoDB" id="792939at2"/>
<reference evidence="2 3" key="1">
    <citation type="submission" date="2019-03" db="EMBL/GenBank/DDBJ databases">
        <authorList>
            <person name="Kim M.K.M."/>
        </authorList>
    </citation>
    <scope>NUCLEOTIDE SEQUENCE [LARGE SCALE GENOMIC DNA]</scope>
    <source>
        <strain evidence="2 3">17J68-12</strain>
    </source>
</reference>
<sequence>MPLDLLRFFVDNIQPLPEEDWTAFSAIWQPFTCRRKTLLTAAGDTERYLYFVLEGIQRSYYVNPQEKEATIVFTYPPSFSGVADSFLTQQPSQFYFETLTDSCFLRTSHGQLEALMKERPAIQGFVLRITSLVLKGVLERMAEQQTASAGEKFRSFLQRSPHLLNLIPHKYLASYLGLDATTFSKLLGSVRL</sequence>
<comment type="caution">
    <text evidence="2">The sequence shown here is derived from an EMBL/GenBank/DDBJ whole genome shotgun (WGS) entry which is preliminary data.</text>
</comment>
<dbReference type="InterPro" id="IPR014710">
    <property type="entry name" value="RmlC-like_jellyroll"/>
</dbReference>
<dbReference type="CDD" id="cd00038">
    <property type="entry name" value="CAP_ED"/>
    <property type="match status" value="1"/>
</dbReference>
<evidence type="ECO:0000313" key="3">
    <source>
        <dbReference type="Proteomes" id="UP000295334"/>
    </source>
</evidence>
<protein>
    <submittedName>
        <fullName evidence="2">Crp/Fnr family transcriptional regulator</fullName>
    </submittedName>
</protein>
<dbReference type="Pfam" id="PF00027">
    <property type="entry name" value="cNMP_binding"/>
    <property type="match status" value="1"/>
</dbReference>
<keyword evidence="3" id="KW-1185">Reference proteome</keyword>
<dbReference type="SUPFAM" id="SSF51206">
    <property type="entry name" value="cAMP-binding domain-like"/>
    <property type="match status" value="1"/>
</dbReference>
<dbReference type="EMBL" id="SJZI01000046">
    <property type="protein sequence ID" value="TCJ13319.1"/>
    <property type="molecule type" value="Genomic_DNA"/>
</dbReference>
<dbReference type="AlphaFoldDB" id="A0A4R1B988"/>
<evidence type="ECO:0000259" key="1">
    <source>
        <dbReference type="SMART" id="SM00100"/>
    </source>
</evidence>
<organism evidence="2 3">
    <name type="scientific">Flaviaesturariibacter flavus</name>
    <dbReference type="NCBI Taxonomy" id="2502780"/>
    <lineage>
        <taxon>Bacteria</taxon>
        <taxon>Pseudomonadati</taxon>
        <taxon>Bacteroidota</taxon>
        <taxon>Chitinophagia</taxon>
        <taxon>Chitinophagales</taxon>
        <taxon>Chitinophagaceae</taxon>
        <taxon>Flaviaestuariibacter</taxon>
    </lineage>
</organism>
<evidence type="ECO:0000313" key="2">
    <source>
        <dbReference type="EMBL" id="TCJ13319.1"/>
    </source>
</evidence>
<dbReference type="Proteomes" id="UP000295334">
    <property type="component" value="Unassembled WGS sequence"/>
</dbReference>
<dbReference type="SMART" id="SM00100">
    <property type="entry name" value="cNMP"/>
    <property type="match status" value="1"/>
</dbReference>
<proteinExistence type="predicted"/>
<dbReference type="InterPro" id="IPR018490">
    <property type="entry name" value="cNMP-bd_dom_sf"/>
</dbReference>
<dbReference type="Gene3D" id="2.60.120.10">
    <property type="entry name" value="Jelly Rolls"/>
    <property type="match status" value="1"/>
</dbReference>
<gene>
    <name evidence="2" type="ORF">EPD60_13085</name>
</gene>
<accession>A0A4R1B988</accession>
<feature type="domain" description="Cyclic nucleotide-binding" evidence="1">
    <location>
        <begin position="12"/>
        <end position="131"/>
    </location>
</feature>